<dbReference type="PANTHER" id="PTHR43081:SF19">
    <property type="entry name" value="PH-SENSITIVE ADENYLATE CYCLASE RV1264"/>
    <property type="match status" value="1"/>
</dbReference>
<evidence type="ECO:0000313" key="4">
    <source>
        <dbReference type="Proteomes" id="UP000234857"/>
    </source>
</evidence>
<feature type="domain" description="Guanylate cyclase" evidence="2">
    <location>
        <begin position="10"/>
        <end position="126"/>
    </location>
</feature>
<dbReference type="Proteomes" id="UP000234857">
    <property type="component" value="Unassembled WGS sequence"/>
</dbReference>
<dbReference type="GO" id="GO:0004016">
    <property type="term" value="F:adenylate cyclase activity"/>
    <property type="evidence" value="ECO:0007669"/>
    <property type="project" value="UniProtKB-ARBA"/>
</dbReference>
<reference evidence="3 4" key="1">
    <citation type="submission" date="2017-11" db="EMBL/GenBank/DDBJ databases">
        <title>Genome-resolved metagenomics identifies genetic mobility, metabolic interactions, and unexpected diversity in perchlorate-reducing communities.</title>
        <authorList>
            <person name="Barnum T.P."/>
            <person name="Figueroa I.A."/>
            <person name="Carlstrom C.I."/>
            <person name="Lucas L.N."/>
            <person name="Engelbrektson A.L."/>
            <person name="Coates J.D."/>
        </authorList>
    </citation>
    <scope>NUCLEOTIDE SEQUENCE [LARGE SCALE GENOMIC DNA]</scope>
    <source>
        <strain evidence="3">BM706</strain>
    </source>
</reference>
<accession>A0A2N5ZN54</accession>
<dbReference type="GO" id="GO:0006171">
    <property type="term" value="P:cAMP biosynthetic process"/>
    <property type="evidence" value="ECO:0007669"/>
    <property type="project" value="TreeGrafter"/>
</dbReference>
<dbReference type="EMBL" id="PKTG01000006">
    <property type="protein sequence ID" value="PLX20120.1"/>
    <property type="molecule type" value="Genomic_DNA"/>
</dbReference>
<gene>
    <name evidence="3" type="ORF">C0601_00140</name>
</gene>
<dbReference type="InterPro" id="IPR050697">
    <property type="entry name" value="Adenylyl/Guanylyl_Cyclase_3/4"/>
</dbReference>
<comment type="caution">
    <text evidence="3">The sequence shown here is derived from an EMBL/GenBank/DDBJ whole genome shotgun (WGS) entry which is preliminary data.</text>
</comment>
<protein>
    <recommendedName>
        <fullName evidence="2">Guanylate cyclase domain-containing protein</fullName>
    </recommendedName>
</protein>
<dbReference type="Gene3D" id="1.20.120.20">
    <property type="entry name" value="Apolipoprotein"/>
    <property type="match status" value="1"/>
</dbReference>
<dbReference type="InterPro" id="IPR029787">
    <property type="entry name" value="Nucleotide_cyclase"/>
</dbReference>
<evidence type="ECO:0000313" key="3">
    <source>
        <dbReference type="EMBL" id="PLX20120.1"/>
    </source>
</evidence>
<dbReference type="Pfam" id="PF00211">
    <property type="entry name" value="Guanylate_cyc"/>
    <property type="match status" value="1"/>
</dbReference>
<dbReference type="GO" id="GO:0035556">
    <property type="term" value="P:intracellular signal transduction"/>
    <property type="evidence" value="ECO:0007669"/>
    <property type="project" value="InterPro"/>
</dbReference>
<organism evidence="3 4">
    <name type="scientific">Muiribacterium halophilum</name>
    <dbReference type="NCBI Taxonomy" id="2053465"/>
    <lineage>
        <taxon>Bacteria</taxon>
        <taxon>Candidatus Muiribacteriota</taxon>
        <taxon>Candidatus Muiribacteriia</taxon>
        <taxon>Candidatus Muiribacteriales</taxon>
        <taxon>Candidatus Muiribacteriaceae</taxon>
        <taxon>Candidatus Muiribacterium</taxon>
    </lineage>
</organism>
<dbReference type="SMART" id="SM00044">
    <property type="entry name" value="CYCc"/>
    <property type="match status" value="1"/>
</dbReference>
<evidence type="ECO:0000256" key="1">
    <source>
        <dbReference type="SAM" id="Coils"/>
    </source>
</evidence>
<dbReference type="InterPro" id="IPR001054">
    <property type="entry name" value="A/G_cyclase"/>
</dbReference>
<proteinExistence type="predicted"/>
<dbReference type="AlphaFoldDB" id="A0A2N5ZN54"/>
<evidence type="ECO:0000259" key="2">
    <source>
        <dbReference type="PROSITE" id="PS50125"/>
    </source>
</evidence>
<dbReference type="PANTHER" id="PTHR43081">
    <property type="entry name" value="ADENYLATE CYCLASE, TERMINAL-DIFFERENTIATION SPECIFIC-RELATED"/>
    <property type="match status" value="1"/>
</dbReference>
<dbReference type="PROSITE" id="PS50125">
    <property type="entry name" value="GUANYLATE_CYCLASE_2"/>
    <property type="match status" value="1"/>
</dbReference>
<keyword evidence="1" id="KW-0175">Coiled coil</keyword>
<dbReference type="SUPFAM" id="SSF55073">
    <property type="entry name" value="Nucleotide cyclase"/>
    <property type="match status" value="1"/>
</dbReference>
<feature type="coiled-coil region" evidence="1">
    <location>
        <begin position="240"/>
        <end position="267"/>
    </location>
</feature>
<dbReference type="Gene3D" id="3.30.70.1230">
    <property type="entry name" value="Nucleotide cyclase"/>
    <property type="match status" value="1"/>
</dbReference>
<dbReference type="CDD" id="cd07302">
    <property type="entry name" value="CHD"/>
    <property type="match status" value="1"/>
</dbReference>
<sequence length="285" mass="32473">MKKKGSANLSIMMTDMQGYTALSSGSSRVEVIELIRRHNELMKPIIEFYGGHIIKTIGDAFLVVFDSATDAVVCGIVIQLLLNEYNSEQEEPDKRLLLRVVINTGDVMIEENDIYGTAVNITARMEGLECFPGGSIGISESTYLLINRNEIVVEDQGEKELKCIPYKIKVFKVPVEQQHITQIPIKLSKLVSKDLKGHTNKFDEIMEEINGKTGEFLNNSRRKTEDTLKKAKDDFSSIINEKKSMLRDELEKKKDEITDNIKKTSDDLKNKLNSKFTEFKDRFKR</sequence>
<name>A0A2N5ZN54_MUIH1</name>